<dbReference type="Proteomes" id="UP000051888">
    <property type="component" value="Unassembled WGS sequence"/>
</dbReference>
<dbReference type="STRING" id="157838.AN964_08000"/>
<dbReference type="OrthoDB" id="2962380at2"/>
<keyword evidence="1" id="KW-0472">Membrane</keyword>
<feature type="transmembrane region" description="Helical" evidence="1">
    <location>
        <begin position="133"/>
        <end position="158"/>
    </location>
</feature>
<sequence>MIPFKGLLKKEFYITRLWFLTWIIIMLISIIASYIIAYRIHEPMVPVGFNIGIAVLHFGFMPMMFLSSLKLEGKTQLWLYNPQSSKTLILAKITVIFIYQVISQLILTISGYIVYEYVLSHGMKIESFPFLTYVTLFLFLLLTGLYFSCWILFYWCFFHSLGKYPSIKKIRWLFVLILFFILNAIETALMQIDSLRDIVTKWKLPMYIYPRFHYVVTSHKWNLQFDMQQVSIIPIFIYAIIAIALYFISSRFLDKKVEV</sequence>
<dbReference type="PATRIC" id="fig|157838.3.peg.1751"/>
<feature type="transmembrane region" description="Helical" evidence="1">
    <location>
        <begin position="230"/>
        <end position="248"/>
    </location>
</feature>
<evidence type="ECO:0000256" key="1">
    <source>
        <dbReference type="SAM" id="Phobius"/>
    </source>
</evidence>
<feature type="transmembrane region" description="Helical" evidence="1">
    <location>
        <begin position="170"/>
        <end position="192"/>
    </location>
</feature>
<name>A0A0Q3TII8_9BACI</name>
<evidence type="ECO:0000313" key="2">
    <source>
        <dbReference type="EMBL" id="KQL53441.1"/>
    </source>
</evidence>
<keyword evidence="3" id="KW-1185">Reference proteome</keyword>
<dbReference type="RefSeq" id="WP_055739171.1">
    <property type="nucleotide sequence ID" value="NZ_JAAIWL010000014.1"/>
</dbReference>
<keyword evidence="1" id="KW-0812">Transmembrane</keyword>
<evidence type="ECO:0000313" key="3">
    <source>
        <dbReference type="Proteomes" id="UP000051888"/>
    </source>
</evidence>
<dbReference type="EMBL" id="LJJC01000004">
    <property type="protein sequence ID" value="KQL53441.1"/>
    <property type="molecule type" value="Genomic_DNA"/>
</dbReference>
<feature type="transmembrane region" description="Helical" evidence="1">
    <location>
        <begin position="89"/>
        <end position="113"/>
    </location>
</feature>
<protein>
    <submittedName>
        <fullName evidence="2">Uncharacterized protein</fullName>
    </submittedName>
</protein>
<proteinExistence type="predicted"/>
<comment type="caution">
    <text evidence="2">The sequence shown here is derived from an EMBL/GenBank/DDBJ whole genome shotgun (WGS) entry which is preliminary data.</text>
</comment>
<organism evidence="2 3">
    <name type="scientific">Heyndrickxia shackletonii</name>
    <dbReference type="NCBI Taxonomy" id="157838"/>
    <lineage>
        <taxon>Bacteria</taxon>
        <taxon>Bacillati</taxon>
        <taxon>Bacillota</taxon>
        <taxon>Bacilli</taxon>
        <taxon>Bacillales</taxon>
        <taxon>Bacillaceae</taxon>
        <taxon>Heyndrickxia</taxon>
    </lineage>
</organism>
<gene>
    <name evidence="2" type="ORF">AN964_08000</name>
</gene>
<feature type="transmembrane region" description="Helical" evidence="1">
    <location>
        <begin position="12"/>
        <end position="37"/>
    </location>
</feature>
<dbReference type="AlphaFoldDB" id="A0A0Q3TII8"/>
<keyword evidence="1" id="KW-1133">Transmembrane helix</keyword>
<accession>A0A0Q3TII8</accession>
<feature type="transmembrane region" description="Helical" evidence="1">
    <location>
        <begin position="49"/>
        <end position="69"/>
    </location>
</feature>
<reference evidence="2 3" key="1">
    <citation type="submission" date="2015-09" db="EMBL/GenBank/DDBJ databases">
        <title>Genome sequencing project for genomic taxonomy and phylogenomics of Bacillus-like bacteria.</title>
        <authorList>
            <person name="Liu B."/>
            <person name="Wang J."/>
            <person name="Zhu Y."/>
            <person name="Liu G."/>
            <person name="Chen Q."/>
            <person name="Chen Z."/>
            <person name="Lan J."/>
            <person name="Che J."/>
            <person name="Ge C."/>
            <person name="Shi H."/>
            <person name="Pan Z."/>
            <person name="Liu X."/>
        </authorList>
    </citation>
    <scope>NUCLEOTIDE SEQUENCE [LARGE SCALE GENOMIC DNA]</scope>
    <source>
        <strain evidence="2 3">LMG 18435</strain>
    </source>
</reference>